<dbReference type="AlphaFoldDB" id="T0KFK5"/>
<comment type="caution">
    <text evidence="1">The sequence shown here is derived from an EMBL/GenBank/DDBJ whole genome shotgun (WGS) entry which is preliminary data.</text>
</comment>
<dbReference type="HOGENOM" id="CLU_2170867_0_0_1"/>
<reference evidence="2" key="1">
    <citation type="journal article" date="2013" name="Mol. Plant Microbe Interact.">
        <title>Global aspects of pacC regulation of pathogenicity genes in Colletotrichum gloeosporioides as revealed by transcriptome analysis.</title>
        <authorList>
            <person name="Alkan N."/>
            <person name="Meng X."/>
            <person name="Friedlander G."/>
            <person name="Reuveni E."/>
            <person name="Sukno S."/>
            <person name="Sherman A."/>
            <person name="Thon M."/>
            <person name="Fluhr R."/>
            <person name="Prusky D."/>
        </authorList>
    </citation>
    <scope>NUCLEOTIDE SEQUENCE [LARGE SCALE GENOMIC DNA]</scope>
    <source>
        <strain evidence="2">Cg-14</strain>
    </source>
</reference>
<organism evidence="1 2">
    <name type="scientific">Colletotrichum gloeosporioides (strain Cg-14)</name>
    <name type="common">Anthracnose fungus</name>
    <name type="synonym">Glomerella cingulata</name>
    <dbReference type="NCBI Taxonomy" id="1237896"/>
    <lineage>
        <taxon>Eukaryota</taxon>
        <taxon>Fungi</taxon>
        <taxon>Dikarya</taxon>
        <taxon>Ascomycota</taxon>
        <taxon>Pezizomycotina</taxon>
        <taxon>Sordariomycetes</taxon>
        <taxon>Hypocreomycetidae</taxon>
        <taxon>Glomerellales</taxon>
        <taxon>Glomerellaceae</taxon>
        <taxon>Colletotrichum</taxon>
        <taxon>Colletotrichum gloeosporioides species complex</taxon>
    </lineage>
</organism>
<sequence length="110" mass="12014">MNGVAAWTTGDMKHWRGKSGWTLPSEIHVETLALRPSNTEDKLPAATWSSVSSREMMIKNVVLCTSGEENNLESEALRAPCTINSDLAVCVSMRLAHCSALGCYSLWMIG</sequence>
<name>T0KFK5_COLGC</name>
<gene>
    <name evidence="1" type="ORF">CGLO_05979</name>
</gene>
<evidence type="ECO:0000313" key="2">
    <source>
        <dbReference type="Proteomes" id="UP000015530"/>
    </source>
</evidence>
<evidence type="ECO:0000313" key="1">
    <source>
        <dbReference type="EMBL" id="EQB54212.1"/>
    </source>
</evidence>
<protein>
    <submittedName>
        <fullName evidence="1">Uncharacterized protein</fullName>
    </submittedName>
</protein>
<proteinExistence type="predicted"/>
<dbReference type="Proteomes" id="UP000015530">
    <property type="component" value="Unassembled WGS sequence"/>
</dbReference>
<accession>T0KFK5</accession>
<dbReference type="EMBL" id="AMYD01001196">
    <property type="protein sequence ID" value="EQB54212.1"/>
    <property type="molecule type" value="Genomic_DNA"/>
</dbReference>